<sequence length="579" mass="68331">MKKIQGILLSFSLVLLFILTMISESQNNTSPVFKIISVIVFMIPALYSAIPLIQDYKIKRNRNKNRLSDNTFTDRTDDVNNIIKKLSINEHIIEICGNSEKCGKTWIAKKLVDYINHPEDWTKKRMDLPYKVAYYIDLHTKNNTDIDNFLENNTITNKTVLIFDHVEDLNYILFKQSIYHFQLIYILNSAKEYNFFRHQISPFHEKNIDELHRKIRYNYSGIDSITESEIQALYRLTEGNIGQIHFMLSSQKTVKWIKDTAAGKQTEYDEEFNKIKILLFIGRYEEAQNRLKQFYLENGQYIYQNNLLYYTYILLKADCEHLLNNYEKALSLLTILEASPYVANNKNYELELYKAHYKKHMWKCNDALVILKQIQHDSYSAKVDSLGILLAKYFVNDLSVPNTEDDSLSEFCRIYSDAYRKINNGNDRDTLKCKRYTSAYLYYKNKNSDLNELLSKINEVIDAYKSQQDRLLANAYFMRGEIFRIYKQYEKAVQDYSKTNLVTVDNNIIVQTNLIVFYLKQCKKVNCVFHSLSANEIINLCRNNSYANKVWNRINSILLNDPNKDIIEECFDNRIMPIL</sequence>
<keyword evidence="2" id="KW-1133">Transmembrane helix</keyword>
<evidence type="ECO:0000256" key="1">
    <source>
        <dbReference type="PROSITE-ProRule" id="PRU00339"/>
    </source>
</evidence>
<keyword evidence="2" id="KW-0472">Membrane</keyword>
<dbReference type="EMBL" id="AQFT01000200">
    <property type="protein sequence ID" value="EMZ17724.1"/>
    <property type="molecule type" value="Genomic_DNA"/>
</dbReference>
<accession>N1ZZG5</accession>
<comment type="caution">
    <text evidence="3">The sequence shown here is derived from an EMBL/GenBank/DDBJ whole genome shotgun (WGS) entry which is preliminary data.</text>
</comment>
<dbReference type="AlphaFoldDB" id="N1ZZG5"/>
<dbReference type="OrthoDB" id="2079668at2"/>
<keyword evidence="4" id="KW-1185">Reference proteome</keyword>
<keyword evidence="1" id="KW-0802">TPR repeat</keyword>
<feature type="transmembrane region" description="Helical" evidence="2">
    <location>
        <begin position="35"/>
        <end position="53"/>
    </location>
</feature>
<dbReference type="SUPFAM" id="SSF52540">
    <property type="entry name" value="P-loop containing nucleoside triphosphate hydrolases"/>
    <property type="match status" value="1"/>
</dbReference>
<organism evidence="3 4">
    <name type="scientific">Eubacterium plexicaudatum ASF492</name>
    <dbReference type="NCBI Taxonomy" id="1235802"/>
    <lineage>
        <taxon>Bacteria</taxon>
        <taxon>Bacillati</taxon>
        <taxon>Bacillota</taxon>
        <taxon>Clostridia</taxon>
        <taxon>Eubacteriales</taxon>
        <taxon>Eubacteriaceae</taxon>
        <taxon>Eubacterium</taxon>
    </lineage>
</organism>
<evidence type="ECO:0000313" key="3">
    <source>
        <dbReference type="EMBL" id="EMZ17724.1"/>
    </source>
</evidence>
<dbReference type="eggNOG" id="ENOG5033Q7H">
    <property type="taxonomic scope" value="Bacteria"/>
</dbReference>
<feature type="repeat" description="TPR" evidence="1">
    <location>
        <begin position="473"/>
        <end position="506"/>
    </location>
</feature>
<protein>
    <submittedName>
        <fullName evidence="3">Uncharacterized protein</fullName>
    </submittedName>
</protein>
<dbReference type="InterPro" id="IPR027417">
    <property type="entry name" value="P-loop_NTPase"/>
</dbReference>
<gene>
    <name evidence="3" type="ORF">C823_05890</name>
</gene>
<evidence type="ECO:0000313" key="4">
    <source>
        <dbReference type="Proteomes" id="UP000012589"/>
    </source>
</evidence>
<evidence type="ECO:0000256" key="2">
    <source>
        <dbReference type="SAM" id="Phobius"/>
    </source>
</evidence>
<proteinExistence type="predicted"/>
<dbReference type="PROSITE" id="PS50005">
    <property type="entry name" value="TPR"/>
    <property type="match status" value="1"/>
</dbReference>
<reference evidence="3 4" key="1">
    <citation type="journal article" date="2014" name="Genome Announc.">
        <title>Draft genome sequences of the altered schaedler flora, a defined bacterial community from gnotobiotic mice.</title>
        <authorList>
            <person name="Wannemuehler M.J."/>
            <person name="Overstreet A.M."/>
            <person name="Ward D.V."/>
            <person name="Phillips G.J."/>
        </authorList>
    </citation>
    <scope>NUCLEOTIDE SEQUENCE [LARGE SCALE GENOMIC DNA]</scope>
    <source>
        <strain evidence="3 4">ASF492</strain>
    </source>
</reference>
<dbReference type="HOGENOM" id="CLU_470691_0_0_9"/>
<dbReference type="Proteomes" id="UP000012589">
    <property type="component" value="Unassembled WGS sequence"/>
</dbReference>
<name>N1ZZG5_9FIRM</name>
<dbReference type="PATRIC" id="fig|1235802.3.peg.6220"/>
<dbReference type="InterPro" id="IPR019734">
    <property type="entry name" value="TPR_rpt"/>
</dbReference>
<keyword evidence="2" id="KW-0812">Transmembrane</keyword>